<name>A0ABW6K989_9BACI</name>
<organism evidence="2 3">
    <name type="scientific">Cytobacillus spartinae</name>
    <dbReference type="NCBI Taxonomy" id="3299023"/>
    <lineage>
        <taxon>Bacteria</taxon>
        <taxon>Bacillati</taxon>
        <taxon>Bacillota</taxon>
        <taxon>Bacilli</taxon>
        <taxon>Bacillales</taxon>
        <taxon>Bacillaceae</taxon>
        <taxon>Cytobacillus</taxon>
    </lineage>
</organism>
<feature type="transmembrane region" description="Helical" evidence="1">
    <location>
        <begin position="5"/>
        <end position="25"/>
    </location>
</feature>
<keyword evidence="1" id="KW-0472">Membrane</keyword>
<evidence type="ECO:0000313" key="3">
    <source>
        <dbReference type="Proteomes" id="UP001601059"/>
    </source>
</evidence>
<gene>
    <name evidence="2" type="ORF">ACFYKX_09030</name>
</gene>
<reference evidence="2 3" key="1">
    <citation type="submission" date="2024-08" db="EMBL/GenBank/DDBJ databases">
        <title>Two novel Cytobacillus novel species.</title>
        <authorList>
            <person name="Liu G."/>
        </authorList>
    </citation>
    <scope>NUCLEOTIDE SEQUENCE [LARGE SCALE GENOMIC DNA]</scope>
    <source>
        <strain evidence="2 3">FJAT-54145</strain>
    </source>
</reference>
<keyword evidence="3" id="KW-1185">Reference proteome</keyword>
<accession>A0ABW6K989</accession>
<keyword evidence="1" id="KW-0812">Transmembrane</keyword>
<dbReference type="Proteomes" id="UP001601059">
    <property type="component" value="Unassembled WGS sequence"/>
</dbReference>
<evidence type="ECO:0000313" key="2">
    <source>
        <dbReference type="EMBL" id="MFE8700756.1"/>
    </source>
</evidence>
<keyword evidence="1" id="KW-1133">Transmembrane helix</keyword>
<feature type="transmembrane region" description="Helical" evidence="1">
    <location>
        <begin position="31"/>
        <end position="50"/>
    </location>
</feature>
<dbReference type="RefSeq" id="WP_389360242.1">
    <property type="nucleotide sequence ID" value="NZ_JBIACK010000003.1"/>
</dbReference>
<sequence>MKHHLYSRICLAFALLITVYNYFISDKPVETYETGTILILLVAANILSMMKRKEA</sequence>
<protein>
    <submittedName>
        <fullName evidence="2">Uncharacterized protein</fullName>
    </submittedName>
</protein>
<evidence type="ECO:0000256" key="1">
    <source>
        <dbReference type="SAM" id="Phobius"/>
    </source>
</evidence>
<comment type="caution">
    <text evidence="2">The sequence shown here is derived from an EMBL/GenBank/DDBJ whole genome shotgun (WGS) entry which is preliminary data.</text>
</comment>
<proteinExistence type="predicted"/>
<dbReference type="EMBL" id="JBIACK010000003">
    <property type="protein sequence ID" value="MFE8700756.1"/>
    <property type="molecule type" value="Genomic_DNA"/>
</dbReference>